<dbReference type="SMART" id="SM00408">
    <property type="entry name" value="IGc2"/>
    <property type="match status" value="2"/>
</dbReference>
<keyword evidence="3" id="KW-0732">Signal</keyword>
<dbReference type="AlphaFoldDB" id="A0A0K2TLB6"/>
<evidence type="ECO:0000256" key="2">
    <source>
        <dbReference type="ARBA" id="ARBA00022475"/>
    </source>
</evidence>
<dbReference type="InterPro" id="IPR007110">
    <property type="entry name" value="Ig-like_dom"/>
</dbReference>
<dbReference type="GO" id="GO:0007156">
    <property type="term" value="P:homophilic cell adhesion via plasma membrane adhesion molecules"/>
    <property type="evidence" value="ECO:0007669"/>
    <property type="project" value="TreeGrafter"/>
</dbReference>
<name>A0A0K2TLB6_LEPSM</name>
<keyword evidence="8" id="KW-0393">Immunoglobulin domain</keyword>
<feature type="non-terminal residue" evidence="10">
    <location>
        <position position="224"/>
    </location>
</feature>
<protein>
    <recommendedName>
        <fullName evidence="9">Ig-like domain-containing protein</fullName>
    </recommendedName>
</protein>
<dbReference type="CDD" id="cd00096">
    <property type="entry name" value="Ig"/>
    <property type="match status" value="1"/>
</dbReference>
<evidence type="ECO:0000256" key="6">
    <source>
        <dbReference type="ARBA" id="ARBA00023157"/>
    </source>
</evidence>
<sequence>PIISVTNSRRNITVRKASTVTLGCNATGFPIPQIIWEREFQMLPSGEKEIQGSELLLANVSRKDSGIYICTASNGVERPVHAKIKLKVIYEPEIVVDKSWVHADVGVEVSISCVVHAEPLSEVIWYRDTMLLQANENRLMEKFGVRHSLVLHSVQSEDFGNYSCLAENSLGRNRKYIEISGHPNKGNITSPNLSYYSDRYNITWSVYSFSRMQGYKIMYRKLVV</sequence>
<evidence type="ECO:0000256" key="4">
    <source>
        <dbReference type="ARBA" id="ARBA00022737"/>
    </source>
</evidence>
<keyword evidence="2" id="KW-1003">Cell membrane</keyword>
<dbReference type="InterPro" id="IPR003598">
    <property type="entry name" value="Ig_sub2"/>
</dbReference>
<dbReference type="OrthoDB" id="6085115at2759"/>
<evidence type="ECO:0000256" key="7">
    <source>
        <dbReference type="ARBA" id="ARBA00023180"/>
    </source>
</evidence>
<dbReference type="Pfam" id="PF13927">
    <property type="entry name" value="Ig_3"/>
    <property type="match status" value="2"/>
</dbReference>
<organism evidence="10">
    <name type="scientific">Lepeophtheirus salmonis</name>
    <name type="common">Salmon louse</name>
    <name type="synonym">Caligus salmonis</name>
    <dbReference type="NCBI Taxonomy" id="72036"/>
    <lineage>
        <taxon>Eukaryota</taxon>
        <taxon>Metazoa</taxon>
        <taxon>Ecdysozoa</taxon>
        <taxon>Arthropoda</taxon>
        <taxon>Crustacea</taxon>
        <taxon>Multicrustacea</taxon>
        <taxon>Hexanauplia</taxon>
        <taxon>Copepoda</taxon>
        <taxon>Siphonostomatoida</taxon>
        <taxon>Caligidae</taxon>
        <taxon>Lepeophtheirus</taxon>
    </lineage>
</organism>
<dbReference type="PANTHER" id="PTHR45080">
    <property type="entry name" value="CONTACTIN 5"/>
    <property type="match status" value="1"/>
</dbReference>
<feature type="domain" description="Ig-like" evidence="9">
    <location>
        <begin position="92"/>
        <end position="180"/>
    </location>
</feature>
<evidence type="ECO:0000256" key="8">
    <source>
        <dbReference type="ARBA" id="ARBA00023319"/>
    </source>
</evidence>
<dbReference type="GO" id="GO:0030424">
    <property type="term" value="C:axon"/>
    <property type="evidence" value="ECO:0007669"/>
    <property type="project" value="TreeGrafter"/>
</dbReference>
<keyword evidence="4" id="KW-0677">Repeat</keyword>
<dbReference type="Gene3D" id="2.60.40.10">
    <property type="entry name" value="Immunoglobulins"/>
    <property type="match status" value="2"/>
</dbReference>
<proteinExistence type="predicted"/>
<evidence type="ECO:0000256" key="5">
    <source>
        <dbReference type="ARBA" id="ARBA00023136"/>
    </source>
</evidence>
<feature type="domain" description="Ig-like" evidence="9">
    <location>
        <begin position="1"/>
        <end position="81"/>
    </location>
</feature>
<dbReference type="InterPro" id="IPR050958">
    <property type="entry name" value="Cell_Adh-Cytoskel_Orgn"/>
</dbReference>
<dbReference type="InterPro" id="IPR036179">
    <property type="entry name" value="Ig-like_dom_sf"/>
</dbReference>
<dbReference type="InterPro" id="IPR013783">
    <property type="entry name" value="Ig-like_fold"/>
</dbReference>
<dbReference type="GO" id="GO:0008046">
    <property type="term" value="F:axon guidance receptor activity"/>
    <property type="evidence" value="ECO:0007669"/>
    <property type="project" value="TreeGrafter"/>
</dbReference>
<comment type="subcellular location">
    <subcellularLocation>
        <location evidence="1">Cell membrane</location>
    </subcellularLocation>
</comment>
<dbReference type="GO" id="GO:0043025">
    <property type="term" value="C:neuronal cell body"/>
    <property type="evidence" value="ECO:0007669"/>
    <property type="project" value="TreeGrafter"/>
</dbReference>
<keyword evidence="6" id="KW-1015">Disulfide bond</keyword>
<evidence type="ECO:0000313" key="10">
    <source>
        <dbReference type="EMBL" id="CDW26610.1"/>
    </source>
</evidence>
<accession>A0A0K2TLB6</accession>
<dbReference type="GO" id="GO:0050808">
    <property type="term" value="P:synapse organization"/>
    <property type="evidence" value="ECO:0007669"/>
    <property type="project" value="TreeGrafter"/>
</dbReference>
<keyword evidence="5" id="KW-0472">Membrane</keyword>
<dbReference type="FunFam" id="2.60.40.10:FF:000877">
    <property type="entry name" value="CLUMA_CG002357, isoform A"/>
    <property type="match status" value="1"/>
</dbReference>
<feature type="non-terminal residue" evidence="10">
    <location>
        <position position="1"/>
    </location>
</feature>
<keyword evidence="7" id="KW-0325">Glycoprotein</keyword>
<dbReference type="EMBL" id="HACA01009249">
    <property type="protein sequence ID" value="CDW26610.1"/>
    <property type="molecule type" value="Transcribed_RNA"/>
</dbReference>
<evidence type="ECO:0000256" key="3">
    <source>
        <dbReference type="ARBA" id="ARBA00022729"/>
    </source>
</evidence>
<dbReference type="InterPro" id="IPR003599">
    <property type="entry name" value="Ig_sub"/>
</dbReference>
<evidence type="ECO:0000259" key="9">
    <source>
        <dbReference type="PROSITE" id="PS50835"/>
    </source>
</evidence>
<evidence type="ECO:0000256" key="1">
    <source>
        <dbReference type="ARBA" id="ARBA00004236"/>
    </source>
</evidence>
<reference evidence="10" key="1">
    <citation type="submission" date="2014-05" db="EMBL/GenBank/DDBJ databases">
        <authorList>
            <person name="Chronopoulou M."/>
        </authorList>
    </citation>
    <scope>NUCLEOTIDE SEQUENCE</scope>
    <source>
        <tissue evidence="10">Whole organism</tissue>
    </source>
</reference>
<dbReference type="GO" id="GO:0005886">
    <property type="term" value="C:plasma membrane"/>
    <property type="evidence" value="ECO:0007669"/>
    <property type="project" value="UniProtKB-SubCell"/>
</dbReference>
<dbReference type="SUPFAM" id="SSF48726">
    <property type="entry name" value="Immunoglobulin"/>
    <property type="match status" value="2"/>
</dbReference>
<dbReference type="SMART" id="SM00409">
    <property type="entry name" value="IG"/>
    <property type="match status" value="2"/>
</dbReference>
<dbReference type="PROSITE" id="PS50835">
    <property type="entry name" value="IG_LIKE"/>
    <property type="match status" value="2"/>
</dbReference>
<dbReference type="PANTHER" id="PTHR45080:SF33">
    <property type="entry name" value="IG-LIKE DOMAIN-CONTAINING PROTEIN"/>
    <property type="match status" value="1"/>
</dbReference>
<dbReference type="FunFam" id="2.60.40.10:FF:000328">
    <property type="entry name" value="CLUMA_CG000981, isoform A"/>
    <property type="match status" value="1"/>
</dbReference>